<evidence type="ECO:0000313" key="4">
    <source>
        <dbReference type="Proteomes" id="UP001064489"/>
    </source>
</evidence>
<dbReference type="InterPro" id="IPR047259">
    <property type="entry name" value="QUIRKY-like"/>
</dbReference>
<dbReference type="AlphaFoldDB" id="A0AAD5NW77"/>
<dbReference type="EMBL" id="JAJSOW010000101">
    <property type="protein sequence ID" value="KAI9182452.1"/>
    <property type="molecule type" value="Genomic_DNA"/>
</dbReference>
<organism evidence="3 4">
    <name type="scientific">Acer negundo</name>
    <name type="common">Box elder</name>
    <dbReference type="NCBI Taxonomy" id="4023"/>
    <lineage>
        <taxon>Eukaryota</taxon>
        <taxon>Viridiplantae</taxon>
        <taxon>Streptophyta</taxon>
        <taxon>Embryophyta</taxon>
        <taxon>Tracheophyta</taxon>
        <taxon>Spermatophyta</taxon>
        <taxon>Magnoliopsida</taxon>
        <taxon>eudicotyledons</taxon>
        <taxon>Gunneridae</taxon>
        <taxon>Pentapetalae</taxon>
        <taxon>rosids</taxon>
        <taxon>malvids</taxon>
        <taxon>Sapindales</taxon>
        <taxon>Sapindaceae</taxon>
        <taxon>Hippocastanoideae</taxon>
        <taxon>Acereae</taxon>
        <taxon>Acer</taxon>
    </lineage>
</organism>
<evidence type="ECO:0000259" key="2">
    <source>
        <dbReference type="Pfam" id="PF08372"/>
    </source>
</evidence>
<keyword evidence="1" id="KW-0677">Repeat</keyword>
<sequence length="176" mass="20229">MIKNVGALDYRIGKVRIRLSTLEFDRVYTHSYPPLMLHPTGVKKMGELHLAVRFSCASIGNMLHMYTMPMLPKMHYVHPLSVNQLESLRYQAMNVVSSHLNRAEPPLGREVVKSRPRNPPHMDTRLSQAESVYPDEFDEEFDSFPTNRSVDIVRIRYDQLRSMAGRIQTVVGDMAS</sequence>
<protein>
    <recommendedName>
        <fullName evidence="2">Multiple C2 domain-containing protein</fullName>
    </recommendedName>
</protein>
<evidence type="ECO:0000256" key="1">
    <source>
        <dbReference type="ARBA" id="ARBA00022737"/>
    </source>
</evidence>
<dbReference type="Proteomes" id="UP001064489">
    <property type="component" value="Chromosome 4"/>
</dbReference>
<feature type="domain" description="Multiple C2" evidence="2">
    <location>
        <begin position="113"/>
        <end position="176"/>
    </location>
</feature>
<evidence type="ECO:0000313" key="3">
    <source>
        <dbReference type="EMBL" id="KAI9182452.1"/>
    </source>
</evidence>
<reference evidence="3" key="1">
    <citation type="journal article" date="2022" name="Plant J.">
        <title>Strategies of tolerance reflected in two North American maple genomes.</title>
        <authorList>
            <person name="McEvoy S.L."/>
            <person name="Sezen U.U."/>
            <person name="Trouern-Trend A."/>
            <person name="McMahon S.M."/>
            <person name="Schaberg P.G."/>
            <person name="Yang J."/>
            <person name="Wegrzyn J.L."/>
            <person name="Swenson N.G."/>
        </authorList>
    </citation>
    <scope>NUCLEOTIDE SEQUENCE</scope>
    <source>
        <strain evidence="3">91603</strain>
    </source>
</reference>
<dbReference type="PANTHER" id="PTHR31425">
    <property type="entry name" value="PHOSPHORIBOSYLANTHRANILATE TRANSFERASE ISOFORM 1"/>
    <property type="match status" value="1"/>
</dbReference>
<comment type="caution">
    <text evidence="3">The sequence shown here is derived from an EMBL/GenBank/DDBJ whole genome shotgun (WGS) entry which is preliminary data.</text>
</comment>
<reference evidence="3" key="2">
    <citation type="submission" date="2023-02" db="EMBL/GenBank/DDBJ databases">
        <authorList>
            <person name="Swenson N.G."/>
            <person name="Wegrzyn J.L."/>
            <person name="Mcevoy S.L."/>
        </authorList>
    </citation>
    <scope>NUCLEOTIDE SEQUENCE</scope>
    <source>
        <strain evidence="3">91603</strain>
        <tissue evidence="3">Leaf</tissue>
    </source>
</reference>
<proteinExistence type="predicted"/>
<name>A0AAD5NW77_ACENE</name>
<accession>A0AAD5NW77</accession>
<dbReference type="Pfam" id="PF08372">
    <property type="entry name" value="PRT_C"/>
    <property type="match status" value="1"/>
</dbReference>
<keyword evidence="4" id="KW-1185">Reference proteome</keyword>
<dbReference type="PANTHER" id="PTHR31425:SF48">
    <property type="entry name" value="MULTIPLE C2 DOMAIN AND TRANSMEMBRANE REGION PROTEIN 10"/>
    <property type="match status" value="1"/>
</dbReference>
<dbReference type="InterPro" id="IPR013583">
    <property type="entry name" value="MCTP_C"/>
</dbReference>
<gene>
    <name evidence="3" type="ORF">LWI28_025534</name>
</gene>